<dbReference type="PROSITE" id="PS00380">
    <property type="entry name" value="RHODANESE_1"/>
    <property type="match status" value="1"/>
</dbReference>
<dbReference type="EMBL" id="RCTF01000002">
    <property type="protein sequence ID" value="RLP80997.1"/>
    <property type="molecule type" value="Genomic_DNA"/>
</dbReference>
<name>A0A3L7AL29_9HYPH</name>
<dbReference type="Proteomes" id="UP000269692">
    <property type="component" value="Unassembled WGS sequence"/>
</dbReference>
<feature type="domain" description="Rhodanese" evidence="1">
    <location>
        <begin position="285"/>
        <end position="375"/>
    </location>
</feature>
<dbReference type="PANTHER" id="PTHR44086">
    <property type="entry name" value="THIOSULFATE SULFURTRANSFERASE RDL2, MITOCHONDRIAL-RELATED"/>
    <property type="match status" value="1"/>
</dbReference>
<feature type="domain" description="Rhodanese" evidence="1">
    <location>
        <begin position="152"/>
        <end position="241"/>
    </location>
</feature>
<keyword evidence="3" id="KW-1185">Reference proteome</keyword>
<dbReference type="InterPro" id="IPR001307">
    <property type="entry name" value="Thiosulphate_STrfase_CS"/>
</dbReference>
<evidence type="ECO:0000259" key="1">
    <source>
        <dbReference type="PROSITE" id="PS50206"/>
    </source>
</evidence>
<dbReference type="InterPro" id="IPR036873">
    <property type="entry name" value="Rhodanese-like_dom_sf"/>
</dbReference>
<comment type="caution">
    <text evidence="2">The sequence shown here is derived from an EMBL/GenBank/DDBJ whole genome shotgun (WGS) entry which is preliminary data.</text>
</comment>
<protein>
    <submittedName>
        <fullName evidence="2">Sulfurtransferase</fullName>
    </submittedName>
</protein>
<dbReference type="PROSITE" id="PS50206">
    <property type="entry name" value="RHODANESE_3"/>
    <property type="match status" value="4"/>
</dbReference>
<evidence type="ECO:0000313" key="2">
    <source>
        <dbReference type="EMBL" id="RLP80997.1"/>
    </source>
</evidence>
<dbReference type="Pfam" id="PF00581">
    <property type="entry name" value="Rhodanese"/>
    <property type="match status" value="4"/>
</dbReference>
<dbReference type="OrthoDB" id="9789585at2"/>
<dbReference type="SUPFAM" id="SSF52821">
    <property type="entry name" value="Rhodanese/Cell cycle control phosphatase"/>
    <property type="match status" value="4"/>
</dbReference>
<feature type="domain" description="Rhodanese" evidence="1">
    <location>
        <begin position="408"/>
        <end position="496"/>
    </location>
</feature>
<keyword evidence="2" id="KW-0808">Transferase</keyword>
<dbReference type="PANTHER" id="PTHR44086:SF10">
    <property type="entry name" value="THIOSULFATE SULFURTRANSFERASE_RHODANESE-LIKE DOMAIN-CONTAINING PROTEIN 3"/>
    <property type="match status" value="1"/>
</dbReference>
<feature type="domain" description="Rhodanese" evidence="1">
    <location>
        <begin position="27"/>
        <end position="119"/>
    </location>
</feature>
<organism evidence="2 3">
    <name type="scientific">Xanthobacter tagetidis</name>
    <dbReference type="NCBI Taxonomy" id="60216"/>
    <lineage>
        <taxon>Bacteria</taxon>
        <taxon>Pseudomonadati</taxon>
        <taxon>Pseudomonadota</taxon>
        <taxon>Alphaproteobacteria</taxon>
        <taxon>Hyphomicrobiales</taxon>
        <taxon>Xanthobacteraceae</taxon>
        <taxon>Xanthobacter</taxon>
    </lineage>
</organism>
<dbReference type="CDD" id="cd00158">
    <property type="entry name" value="RHOD"/>
    <property type="match status" value="1"/>
</dbReference>
<proteinExistence type="predicted"/>
<evidence type="ECO:0000313" key="3">
    <source>
        <dbReference type="Proteomes" id="UP000269692"/>
    </source>
</evidence>
<dbReference type="Gene3D" id="3.40.250.10">
    <property type="entry name" value="Rhodanese-like domain"/>
    <property type="match status" value="4"/>
</dbReference>
<reference evidence="2 3" key="1">
    <citation type="submission" date="2018-10" db="EMBL/GenBank/DDBJ databases">
        <title>Xanthobacter tagetidis genome sequencing and assembly.</title>
        <authorList>
            <person name="Maclea K.S."/>
            <person name="Goen A.E."/>
            <person name="Fatima S.A."/>
        </authorList>
    </citation>
    <scope>NUCLEOTIDE SEQUENCE [LARGE SCALE GENOMIC DNA]</scope>
    <source>
        <strain evidence="2 3">ATCC 700314</strain>
    </source>
</reference>
<gene>
    <name evidence="2" type="ORF">D9R14_03065</name>
</gene>
<dbReference type="AlphaFoldDB" id="A0A3L7AL29"/>
<dbReference type="GO" id="GO:0004792">
    <property type="term" value="F:thiosulfate-cyanide sulfurtransferase activity"/>
    <property type="evidence" value="ECO:0007669"/>
    <property type="project" value="InterPro"/>
</dbReference>
<dbReference type="InterPro" id="IPR001763">
    <property type="entry name" value="Rhodanese-like_dom"/>
</dbReference>
<dbReference type="RefSeq" id="WP_121621848.1">
    <property type="nucleotide sequence ID" value="NZ_JACIIW010000003.1"/>
</dbReference>
<sequence length="540" mass="56133">MDAIATAPLMAADAFAAALADPRHTWPCRDWALLDVREHGAFERGHIPGATSLPRRRLEFRMEELVPARSTPVVLYDDGGDDRRAWLAADDLRAFGYARVSVLDGGLDGWRALGGVPATGVNVPCKAFGERVLAEDGVRHLDAAALDARRAAGARIAVWDVRTAEEFVDAHIPAAHSAPGFELALRLADLEADCDTVVVNCAGRTRSIIGTATLALLGARAVFALENGTMGWRLAGRALAHGETPTAPPSPASCAHAAARAEALARDVGVSLLPPAGLAALLAHPSAGARILDVRTEEAFAAGHIVGAAFTPGGQAVQRADDFIAVPGADMVFVDDGDARALLAAYWYRRMGFPRVHVLAGGMPAWRASGHGEEKGRPRPAPLGLAAARAATAFIDAATLAGRLEGAPRDRPVVVDVGSSRDVMAGRLPGALWLPRGSLEALAPGLPQGRAVVLASAEPAQSILAARTLARLGFAQVQVLDGGVPAWRAAGLPVADGLPDGAAADDVVEPPYRRGLAGMRAYLDWEIALHGPAGAPEPQA</sequence>
<dbReference type="SMART" id="SM00450">
    <property type="entry name" value="RHOD"/>
    <property type="match status" value="4"/>
</dbReference>
<accession>A0A3L7AL29</accession>